<protein>
    <submittedName>
        <fullName evidence="3">17-beta-hydroxysteroid dehydrogenase 14</fullName>
    </submittedName>
</protein>
<comment type="similarity">
    <text evidence="1">Belongs to the short-chain dehydrogenases/reductases (SDR) family.</text>
</comment>
<dbReference type="Gene3D" id="3.40.50.720">
    <property type="entry name" value="NAD(P)-binding Rossmann-like Domain"/>
    <property type="match status" value="1"/>
</dbReference>
<dbReference type="PANTHER" id="PTHR24321:SF8">
    <property type="entry name" value="ESTRADIOL 17-BETA-DEHYDROGENASE 8-RELATED"/>
    <property type="match status" value="1"/>
</dbReference>
<evidence type="ECO:0000313" key="3">
    <source>
        <dbReference type="EMBL" id="CAB3254219.1"/>
    </source>
</evidence>
<dbReference type="AlphaFoldDB" id="A0A6F9DFA9"/>
<reference evidence="3" key="1">
    <citation type="submission" date="2020-04" db="EMBL/GenBank/DDBJ databases">
        <authorList>
            <person name="Neveu A P."/>
        </authorList>
    </citation>
    <scope>NUCLEOTIDE SEQUENCE</scope>
    <source>
        <tissue evidence="3">Whole embryo</tissue>
    </source>
</reference>
<dbReference type="InterPro" id="IPR036291">
    <property type="entry name" value="NAD(P)-bd_dom_sf"/>
</dbReference>
<keyword evidence="2" id="KW-0560">Oxidoreductase</keyword>
<dbReference type="PRINTS" id="PR00081">
    <property type="entry name" value="GDHRDH"/>
</dbReference>
<dbReference type="Pfam" id="PF13561">
    <property type="entry name" value="adh_short_C2"/>
    <property type="match status" value="1"/>
</dbReference>
<dbReference type="EMBL" id="LR785858">
    <property type="protein sequence ID" value="CAB3254219.1"/>
    <property type="molecule type" value="mRNA"/>
</dbReference>
<dbReference type="PROSITE" id="PS00061">
    <property type="entry name" value="ADH_SHORT"/>
    <property type="match status" value="1"/>
</dbReference>
<dbReference type="PANTHER" id="PTHR24321">
    <property type="entry name" value="DEHYDROGENASES, SHORT CHAIN"/>
    <property type="match status" value="1"/>
</dbReference>
<dbReference type="InterPro" id="IPR020904">
    <property type="entry name" value="Sc_DH/Rdtase_CS"/>
</dbReference>
<proteinExistence type="evidence at transcript level"/>
<evidence type="ECO:0000256" key="1">
    <source>
        <dbReference type="ARBA" id="ARBA00006484"/>
    </source>
</evidence>
<accession>A0A6F9DFA9</accession>
<name>A0A6F9DFA9_9ASCI</name>
<gene>
    <name evidence="3" type="primary">Hsd17b14-001</name>
</gene>
<dbReference type="FunFam" id="3.40.50.720:FF:000084">
    <property type="entry name" value="Short-chain dehydrogenase reductase"/>
    <property type="match status" value="1"/>
</dbReference>
<dbReference type="CDD" id="cd05233">
    <property type="entry name" value="SDR_c"/>
    <property type="match status" value="1"/>
</dbReference>
<dbReference type="PRINTS" id="PR00080">
    <property type="entry name" value="SDRFAMILY"/>
</dbReference>
<dbReference type="InterPro" id="IPR002347">
    <property type="entry name" value="SDR_fam"/>
</dbReference>
<dbReference type="SUPFAM" id="SSF51735">
    <property type="entry name" value="NAD(P)-binding Rossmann-fold domains"/>
    <property type="match status" value="1"/>
</dbReference>
<organism evidence="3">
    <name type="scientific">Phallusia mammillata</name>
    <dbReference type="NCBI Taxonomy" id="59560"/>
    <lineage>
        <taxon>Eukaryota</taxon>
        <taxon>Metazoa</taxon>
        <taxon>Chordata</taxon>
        <taxon>Tunicata</taxon>
        <taxon>Ascidiacea</taxon>
        <taxon>Phlebobranchia</taxon>
        <taxon>Ascidiidae</taxon>
        <taxon>Phallusia</taxon>
    </lineage>
</organism>
<evidence type="ECO:0000256" key="2">
    <source>
        <dbReference type="ARBA" id="ARBA00023002"/>
    </source>
</evidence>
<sequence length="292" mass="31149">MENPEFLSVNQPPLDQQFTKNRFSGKTVIVTGGASGIGFAAVERFVNDGANVTIFDKNAESGKLAVKNLKKCYSVNVGLACVDVSDKNDCIAQVQKVAETAGGKIDALVNSAVYFGSKVGLSSEKHDWMTTFSVNVVGTSNMVQAVYPFMCEGGSVVNISSISAYRAQVDRWAYAASKGAVKTVTQNMALDLAKKSIRVNSVSPGWTWTPEMAKASPDGTLEPMMEGVKNFQMIPRTAHTSEIASAVVFLCSGDASFINGTDLRVDGGYTAMGPERFGEETMIAGHNLSPDK</sequence>
<dbReference type="GO" id="GO:0016491">
    <property type="term" value="F:oxidoreductase activity"/>
    <property type="evidence" value="ECO:0007669"/>
    <property type="project" value="UniProtKB-KW"/>
</dbReference>